<organism evidence="2 3">
    <name type="scientific">Phialemonium thermophilum</name>
    <dbReference type="NCBI Taxonomy" id="223376"/>
    <lineage>
        <taxon>Eukaryota</taxon>
        <taxon>Fungi</taxon>
        <taxon>Dikarya</taxon>
        <taxon>Ascomycota</taxon>
        <taxon>Pezizomycotina</taxon>
        <taxon>Sordariomycetes</taxon>
        <taxon>Sordariomycetidae</taxon>
        <taxon>Cephalothecales</taxon>
        <taxon>Cephalothecaceae</taxon>
        <taxon>Phialemonium</taxon>
    </lineage>
</organism>
<reference evidence="2 3" key="1">
    <citation type="journal article" date="2024" name="Commun. Biol.">
        <title>Comparative genomic analysis of thermophilic fungi reveals convergent evolutionary adaptations and gene losses.</title>
        <authorList>
            <person name="Steindorff A.S."/>
            <person name="Aguilar-Pontes M.V."/>
            <person name="Robinson A.J."/>
            <person name="Andreopoulos B."/>
            <person name="LaButti K."/>
            <person name="Kuo A."/>
            <person name="Mondo S."/>
            <person name="Riley R."/>
            <person name="Otillar R."/>
            <person name="Haridas S."/>
            <person name="Lipzen A."/>
            <person name="Grimwood J."/>
            <person name="Schmutz J."/>
            <person name="Clum A."/>
            <person name="Reid I.D."/>
            <person name="Moisan M.C."/>
            <person name="Butler G."/>
            <person name="Nguyen T.T.M."/>
            <person name="Dewar K."/>
            <person name="Conant G."/>
            <person name="Drula E."/>
            <person name="Henrissat B."/>
            <person name="Hansel C."/>
            <person name="Singer S."/>
            <person name="Hutchinson M.I."/>
            <person name="de Vries R.P."/>
            <person name="Natvig D.O."/>
            <person name="Powell A.J."/>
            <person name="Tsang A."/>
            <person name="Grigoriev I.V."/>
        </authorList>
    </citation>
    <scope>NUCLEOTIDE SEQUENCE [LARGE SCALE GENOMIC DNA]</scope>
    <source>
        <strain evidence="2 3">ATCC 24622</strain>
    </source>
</reference>
<evidence type="ECO:0000313" key="2">
    <source>
        <dbReference type="EMBL" id="KAL1875959.1"/>
    </source>
</evidence>
<feature type="region of interest" description="Disordered" evidence="1">
    <location>
        <begin position="1"/>
        <end position="25"/>
    </location>
</feature>
<dbReference type="EMBL" id="JAZHXJ010000083">
    <property type="protein sequence ID" value="KAL1875959.1"/>
    <property type="molecule type" value="Genomic_DNA"/>
</dbReference>
<name>A0ABR3XK20_9PEZI</name>
<sequence>MAVKEIDDTSLQNQTTTDGTLPTRYGLSGEPNFLIEQFQKVDGNGNVTERLLARAVSSPADAKQTQRDRLVELQKLVLQLETLINPTKEIEVQPVAAANGSNPRL</sequence>
<feature type="compositionally biased region" description="Polar residues" evidence="1">
    <location>
        <begin position="9"/>
        <end position="20"/>
    </location>
</feature>
<dbReference type="Proteomes" id="UP001586593">
    <property type="component" value="Unassembled WGS sequence"/>
</dbReference>
<accession>A0ABR3XK20</accession>
<evidence type="ECO:0000256" key="1">
    <source>
        <dbReference type="SAM" id="MobiDB-lite"/>
    </source>
</evidence>
<keyword evidence="3" id="KW-1185">Reference proteome</keyword>
<proteinExistence type="predicted"/>
<evidence type="ECO:0000313" key="3">
    <source>
        <dbReference type="Proteomes" id="UP001586593"/>
    </source>
</evidence>
<protein>
    <submittedName>
        <fullName evidence="2">Uncharacterized protein</fullName>
    </submittedName>
</protein>
<comment type="caution">
    <text evidence="2">The sequence shown here is derived from an EMBL/GenBank/DDBJ whole genome shotgun (WGS) entry which is preliminary data.</text>
</comment>
<gene>
    <name evidence="2" type="ORF">VTK73DRAFT_9670</name>
</gene>